<sequence>MACTAGATSALLVLGANAAVAESVPVQSAVGMPIGAVGVGAVVVGVGGIVVGLLRRKKAPVVAANARVEQVVVPLTVPTARVAVEPADR</sequence>
<organism evidence="3 4">
    <name type="scientific">Actinokineospora spheciospongiae</name>
    <dbReference type="NCBI Taxonomy" id="909613"/>
    <lineage>
        <taxon>Bacteria</taxon>
        <taxon>Bacillati</taxon>
        <taxon>Actinomycetota</taxon>
        <taxon>Actinomycetes</taxon>
        <taxon>Pseudonocardiales</taxon>
        <taxon>Pseudonocardiaceae</taxon>
        <taxon>Actinokineospora</taxon>
    </lineage>
</organism>
<name>W7IVB3_9PSEU</name>
<evidence type="ECO:0000313" key="4">
    <source>
        <dbReference type="Proteomes" id="UP000019277"/>
    </source>
</evidence>
<dbReference type="Proteomes" id="UP000019277">
    <property type="component" value="Unassembled WGS sequence"/>
</dbReference>
<keyword evidence="1" id="KW-0472">Membrane</keyword>
<feature type="chain" id="PRO_5039514112" description="Secreted protein" evidence="2">
    <location>
        <begin position="19"/>
        <end position="89"/>
    </location>
</feature>
<keyword evidence="1" id="KW-1133">Transmembrane helix</keyword>
<feature type="transmembrane region" description="Helical" evidence="1">
    <location>
        <begin position="34"/>
        <end position="54"/>
    </location>
</feature>
<dbReference type="AlphaFoldDB" id="W7IVB3"/>
<evidence type="ECO:0000256" key="2">
    <source>
        <dbReference type="SAM" id="SignalP"/>
    </source>
</evidence>
<gene>
    <name evidence="3" type="ORF">UO65_3965</name>
</gene>
<evidence type="ECO:0008006" key="5">
    <source>
        <dbReference type="Google" id="ProtNLM"/>
    </source>
</evidence>
<dbReference type="EMBL" id="AYXG01000147">
    <property type="protein sequence ID" value="EWC60682.1"/>
    <property type="molecule type" value="Genomic_DNA"/>
</dbReference>
<evidence type="ECO:0000256" key="1">
    <source>
        <dbReference type="SAM" id="Phobius"/>
    </source>
</evidence>
<keyword evidence="2" id="KW-0732">Signal</keyword>
<proteinExistence type="predicted"/>
<evidence type="ECO:0000313" key="3">
    <source>
        <dbReference type="EMBL" id="EWC60682.1"/>
    </source>
</evidence>
<keyword evidence="4" id="KW-1185">Reference proteome</keyword>
<comment type="caution">
    <text evidence="3">The sequence shown here is derived from an EMBL/GenBank/DDBJ whole genome shotgun (WGS) entry which is preliminary data.</text>
</comment>
<accession>W7IVB3</accession>
<reference evidence="3 4" key="1">
    <citation type="journal article" date="2014" name="Genome Announc.">
        <title>Draft Genome Sequence of the Antitrypanosomally Active Sponge-Associated Bacterium Actinokineospora sp. Strain EG49.</title>
        <authorList>
            <person name="Harjes J."/>
            <person name="Ryu T."/>
            <person name="Abdelmohsen U.R."/>
            <person name="Moitinho-Silva L."/>
            <person name="Horn H."/>
            <person name="Ravasi T."/>
            <person name="Hentschel U."/>
        </authorList>
    </citation>
    <scope>NUCLEOTIDE SEQUENCE [LARGE SCALE GENOMIC DNA]</scope>
    <source>
        <strain evidence="3 4">EG49</strain>
    </source>
</reference>
<keyword evidence="1" id="KW-0812">Transmembrane</keyword>
<protein>
    <recommendedName>
        <fullName evidence="5">Secreted protein</fullName>
    </recommendedName>
</protein>
<dbReference type="STRING" id="909613.UO65_3965"/>
<feature type="signal peptide" evidence="2">
    <location>
        <begin position="1"/>
        <end position="18"/>
    </location>
</feature>